<dbReference type="PROSITE" id="PS01186">
    <property type="entry name" value="EGF_2"/>
    <property type="match status" value="3"/>
</dbReference>
<comment type="caution">
    <text evidence="3">The sequence shown here is derived from an EMBL/GenBank/DDBJ whole genome shotgun (WGS) entry which is preliminary data.</text>
</comment>
<dbReference type="PANTHER" id="PTHR22963">
    <property type="entry name" value="ENDOGLIN-RELATED"/>
    <property type="match status" value="1"/>
</dbReference>
<accession>A0AAW1MP19</accession>
<dbReference type="InterPro" id="IPR000742">
    <property type="entry name" value="EGF"/>
</dbReference>
<protein>
    <recommendedName>
        <fullName evidence="2">EGF-like domain-containing protein</fullName>
    </recommendedName>
</protein>
<proteinExistence type="predicted"/>
<keyword evidence="1" id="KW-0245">EGF-like domain</keyword>
<keyword evidence="1" id="KW-1015">Disulfide bond</keyword>
<reference evidence="3 4" key="1">
    <citation type="journal article" date="2024" name="BMC Genomics">
        <title>De novo assembly and annotation of Popillia japonica's genome with initial clues to its potential as an invasive pest.</title>
        <authorList>
            <person name="Cucini C."/>
            <person name="Boschi S."/>
            <person name="Funari R."/>
            <person name="Cardaioli E."/>
            <person name="Iannotti N."/>
            <person name="Marturano G."/>
            <person name="Paoli F."/>
            <person name="Bruttini M."/>
            <person name="Carapelli A."/>
            <person name="Frati F."/>
            <person name="Nardi F."/>
        </authorList>
    </citation>
    <scope>NUCLEOTIDE SEQUENCE [LARGE SCALE GENOMIC DNA]</scope>
    <source>
        <strain evidence="3">DMR45628</strain>
    </source>
</reference>
<gene>
    <name evidence="3" type="ORF">QE152_g5175</name>
</gene>
<dbReference type="AlphaFoldDB" id="A0AAW1MP19"/>
<evidence type="ECO:0000313" key="3">
    <source>
        <dbReference type="EMBL" id="KAK9751235.1"/>
    </source>
</evidence>
<dbReference type="Proteomes" id="UP001458880">
    <property type="component" value="Unassembled WGS sequence"/>
</dbReference>
<comment type="caution">
    <text evidence="1">Lacks conserved residue(s) required for the propagation of feature annotation.</text>
</comment>
<evidence type="ECO:0000256" key="1">
    <source>
        <dbReference type="PROSITE-ProRule" id="PRU00076"/>
    </source>
</evidence>
<dbReference type="PROSITE" id="PS50026">
    <property type="entry name" value="EGF_3"/>
    <property type="match status" value="2"/>
</dbReference>
<dbReference type="PANTHER" id="PTHR22963:SF38">
    <property type="entry name" value="LP13770P"/>
    <property type="match status" value="1"/>
</dbReference>
<dbReference type="SMART" id="SM00181">
    <property type="entry name" value="EGF"/>
    <property type="match status" value="6"/>
</dbReference>
<dbReference type="EMBL" id="JASPKY010000029">
    <property type="protein sequence ID" value="KAK9751235.1"/>
    <property type="molecule type" value="Genomic_DNA"/>
</dbReference>
<feature type="disulfide bond" evidence="1">
    <location>
        <begin position="150"/>
        <end position="160"/>
    </location>
</feature>
<evidence type="ECO:0000259" key="2">
    <source>
        <dbReference type="PROSITE" id="PS50026"/>
    </source>
</evidence>
<feature type="domain" description="EGF-like" evidence="2">
    <location>
        <begin position="342"/>
        <end position="386"/>
    </location>
</feature>
<organism evidence="3 4">
    <name type="scientific">Popillia japonica</name>
    <name type="common">Japanese beetle</name>
    <dbReference type="NCBI Taxonomy" id="7064"/>
    <lineage>
        <taxon>Eukaryota</taxon>
        <taxon>Metazoa</taxon>
        <taxon>Ecdysozoa</taxon>
        <taxon>Arthropoda</taxon>
        <taxon>Hexapoda</taxon>
        <taxon>Insecta</taxon>
        <taxon>Pterygota</taxon>
        <taxon>Neoptera</taxon>
        <taxon>Endopterygota</taxon>
        <taxon>Coleoptera</taxon>
        <taxon>Polyphaga</taxon>
        <taxon>Scarabaeiformia</taxon>
        <taxon>Scarabaeidae</taxon>
        <taxon>Rutelinae</taxon>
        <taxon>Popillia</taxon>
    </lineage>
</organism>
<name>A0AAW1MP19_POPJA</name>
<feature type="domain" description="EGF-like" evidence="2">
    <location>
        <begin position="147"/>
        <end position="184"/>
    </location>
</feature>
<evidence type="ECO:0000313" key="4">
    <source>
        <dbReference type="Proteomes" id="UP001458880"/>
    </source>
</evidence>
<sequence>MKRYLLLSYSSRKSGATNMSKIVFLLCSLAYCIGISSGVYYISPFYEYRFRRNYIRQPITREEMIYVTDRNGLTSAVPRSSYLLRDDQHSSCSSCAYYAKCAIVADIATCACQKGYEGDPLTYCKRLECVDNSECSSHLVCKQGRCIDPCDGMCGVNAQCQVHLHIPVCSCPAGYTGRPTEYCRRFDPSEICHPNPCGPNTNCQVYNYTAVCESGCRHECDYDGDCGLSLACIDCIDNKCQNPCYTKCGQNAECIGVKDHAAICKCPQGYYGRADIACRPECTSNSECPSYKPLCSLYTCKDPCESACGINARCDLRGITPICSCPPDTVGSPYEYCRPYTKEDLCSPNPCGVNAKCETGSDDAGNERPVCTCLPGYFGNALTGCVRGECSGDEDCLNSEACINYRCVNACMNMQCGTNAECSPRNHIAGCSCPPGHNGDALEYCHPVYSEPYIQRY</sequence>
<keyword evidence="4" id="KW-1185">Reference proteome</keyword>